<evidence type="ECO:0008006" key="2">
    <source>
        <dbReference type="Google" id="ProtNLM"/>
    </source>
</evidence>
<dbReference type="Pfam" id="PF07366">
    <property type="entry name" value="SnoaL"/>
    <property type="match status" value="1"/>
</dbReference>
<proteinExistence type="predicted"/>
<sequence>MALIEEHKAIVRRLAEEVIQGGNLGLIPELFAPDYTPHDPSNPTRRGGIAGARDFIAQLQEGVTDVRYTIEDLIAEGDKVMYRWTLTFRHTGPMMGILPTGNSVSFGGVDIFRLAGGKIAESWVYADALGMLRQFGVLPPPGPPPS</sequence>
<accession>A0A6J4UWR8</accession>
<dbReference type="Gene3D" id="3.10.450.50">
    <property type="match status" value="1"/>
</dbReference>
<dbReference type="EMBL" id="CADCWM010000479">
    <property type="protein sequence ID" value="CAA9562785.1"/>
    <property type="molecule type" value="Genomic_DNA"/>
</dbReference>
<dbReference type="AlphaFoldDB" id="A0A6J4UWR8"/>
<organism evidence="1">
    <name type="scientific">uncultured Thermomicrobiales bacterium</name>
    <dbReference type="NCBI Taxonomy" id="1645740"/>
    <lineage>
        <taxon>Bacteria</taxon>
        <taxon>Pseudomonadati</taxon>
        <taxon>Thermomicrobiota</taxon>
        <taxon>Thermomicrobia</taxon>
        <taxon>Thermomicrobiales</taxon>
        <taxon>environmental samples</taxon>
    </lineage>
</organism>
<gene>
    <name evidence="1" type="ORF">AVDCRST_MAG88-1631</name>
</gene>
<reference evidence="1" key="1">
    <citation type="submission" date="2020-02" db="EMBL/GenBank/DDBJ databases">
        <authorList>
            <person name="Meier V. D."/>
        </authorList>
    </citation>
    <scope>NUCLEOTIDE SEQUENCE</scope>
    <source>
        <strain evidence="1">AVDCRST_MAG88</strain>
    </source>
</reference>
<dbReference type="GO" id="GO:0030638">
    <property type="term" value="P:polyketide metabolic process"/>
    <property type="evidence" value="ECO:0007669"/>
    <property type="project" value="InterPro"/>
</dbReference>
<dbReference type="PANTHER" id="PTHR38436">
    <property type="entry name" value="POLYKETIDE CYCLASE SNOAL-LIKE DOMAIN"/>
    <property type="match status" value="1"/>
</dbReference>
<dbReference type="InterPro" id="IPR032710">
    <property type="entry name" value="NTF2-like_dom_sf"/>
</dbReference>
<protein>
    <recommendedName>
        <fullName evidence="2">Ester cyclase</fullName>
    </recommendedName>
</protein>
<dbReference type="InterPro" id="IPR009959">
    <property type="entry name" value="Cyclase_SnoaL-like"/>
</dbReference>
<name>A0A6J4UWR8_9BACT</name>
<dbReference type="SUPFAM" id="SSF54427">
    <property type="entry name" value="NTF2-like"/>
    <property type="match status" value="1"/>
</dbReference>
<dbReference type="PANTHER" id="PTHR38436:SF1">
    <property type="entry name" value="ESTER CYCLASE"/>
    <property type="match status" value="1"/>
</dbReference>
<evidence type="ECO:0000313" key="1">
    <source>
        <dbReference type="EMBL" id="CAA9562785.1"/>
    </source>
</evidence>